<dbReference type="EMBL" id="JBHSZV010000047">
    <property type="protein sequence ID" value="MFC7063394.1"/>
    <property type="molecule type" value="Genomic_DNA"/>
</dbReference>
<dbReference type="RefSeq" id="WP_204708513.1">
    <property type="nucleotide sequence ID" value="NZ_JBHSZV010000047.1"/>
</dbReference>
<dbReference type="PROSITE" id="PS51782">
    <property type="entry name" value="LYSM"/>
    <property type="match status" value="3"/>
</dbReference>
<name>A0ABW2ESJ4_9BACI</name>
<accession>A0ABW2ESJ4</accession>
<evidence type="ECO:0000313" key="2">
    <source>
        <dbReference type="EMBL" id="MFC7063394.1"/>
    </source>
</evidence>
<reference evidence="3" key="1">
    <citation type="journal article" date="2019" name="Int. J. Syst. Evol. Microbiol.">
        <title>The Global Catalogue of Microorganisms (GCM) 10K type strain sequencing project: providing services to taxonomists for standard genome sequencing and annotation.</title>
        <authorList>
            <consortium name="The Broad Institute Genomics Platform"/>
            <consortium name="The Broad Institute Genome Sequencing Center for Infectious Disease"/>
            <person name="Wu L."/>
            <person name="Ma J."/>
        </authorList>
    </citation>
    <scope>NUCLEOTIDE SEQUENCE [LARGE SCALE GENOMIC DNA]</scope>
    <source>
        <strain evidence="3">CGMCC 4.1621</strain>
    </source>
</reference>
<evidence type="ECO:0000259" key="1">
    <source>
        <dbReference type="PROSITE" id="PS51782"/>
    </source>
</evidence>
<feature type="domain" description="LysM" evidence="1">
    <location>
        <begin position="52"/>
        <end position="96"/>
    </location>
</feature>
<dbReference type="InterPro" id="IPR036779">
    <property type="entry name" value="LysM_dom_sf"/>
</dbReference>
<dbReference type="SUPFAM" id="SSF54106">
    <property type="entry name" value="LysM domain"/>
    <property type="match status" value="3"/>
</dbReference>
<gene>
    <name evidence="2" type="ORF">ACFQIC_16390</name>
</gene>
<organism evidence="2 3">
    <name type="scientific">Halobacillus seohaensis</name>
    <dbReference type="NCBI Taxonomy" id="447421"/>
    <lineage>
        <taxon>Bacteria</taxon>
        <taxon>Bacillati</taxon>
        <taxon>Bacillota</taxon>
        <taxon>Bacilli</taxon>
        <taxon>Bacillales</taxon>
        <taxon>Bacillaceae</taxon>
        <taxon>Halobacillus</taxon>
    </lineage>
</organism>
<dbReference type="CDD" id="cd00118">
    <property type="entry name" value="LysM"/>
    <property type="match status" value="3"/>
</dbReference>
<evidence type="ECO:0000313" key="3">
    <source>
        <dbReference type="Proteomes" id="UP001596410"/>
    </source>
</evidence>
<protein>
    <submittedName>
        <fullName evidence="2">LysM peptidoglycan-binding domain-containing protein</fullName>
    </submittedName>
</protein>
<feature type="domain" description="LysM" evidence="1">
    <location>
        <begin position="101"/>
        <end position="150"/>
    </location>
</feature>
<dbReference type="SUPFAM" id="SSF82171">
    <property type="entry name" value="DPP6 N-terminal domain-like"/>
    <property type="match status" value="1"/>
</dbReference>
<dbReference type="Gene3D" id="2.120.10.30">
    <property type="entry name" value="TolB, C-terminal domain"/>
    <property type="match status" value="2"/>
</dbReference>
<dbReference type="Pfam" id="PF01476">
    <property type="entry name" value="LysM"/>
    <property type="match status" value="3"/>
</dbReference>
<sequence length="605" mass="67304">MQFFYTVRPGDTLYQIARRWELPVESLAAANNLSSPYTIFVGQQLSVPPGVNVVRVDPGDTVFRMSQFFGVPLSIIIETNRLQPPYILQIGQLLNVPAGVPYYVVQPGDSLFQIARRFNVTTSGHSNPELIRRVNQLSSTVIFPGDRLTIPYAPPGDRGLIAYTFNRGGGYDLWLYNPSNGGNRQLTTGLGEAFSVPFWSPDNCRIAFVGKSGILYVVSLADGVVTRIDQFEEGLGVYVNWSPNGQKLAYTKQEDIILYHVITHQVERINQPGASDVQWFPSGTELLFQALDSSGISQLFMMQTDGSSKRQITENTGSAYNHVRLSPDGSFVLYTTPGASISIIYTIELSTGNVFEVRGGPLAKNYFPAWPPDSSKIAYSATAFEDVGYFSLIKITGSQAEGDRTKAISNCFATPVTWSTDSRKVAYLSGCDNQGTASEMWVIDVAHPVPIRLIAGGLITSLQWSPKPDFYRKTTYTNQAYNVQLRYPSHWQRVADDRYEGTDGFFQISAISSEESIRAVCQGEAFHPLLPYGSEPRIESKQIQNQEACFIFPSHDQPAEMRSQAALIVRYPDPVQIEATTYHYFILWADENHLKEIGLSVTFLS</sequence>
<dbReference type="SMART" id="SM00257">
    <property type="entry name" value="LysM"/>
    <property type="match status" value="3"/>
</dbReference>
<dbReference type="PANTHER" id="PTHR36842">
    <property type="entry name" value="PROTEIN TOLB HOMOLOG"/>
    <property type="match status" value="1"/>
</dbReference>
<proteinExistence type="predicted"/>
<dbReference type="InterPro" id="IPR011042">
    <property type="entry name" value="6-blade_b-propeller_TolB-like"/>
</dbReference>
<comment type="caution">
    <text evidence="2">The sequence shown here is derived from an EMBL/GenBank/DDBJ whole genome shotgun (WGS) entry which is preliminary data.</text>
</comment>
<dbReference type="Proteomes" id="UP001596410">
    <property type="component" value="Unassembled WGS sequence"/>
</dbReference>
<feature type="domain" description="LysM" evidence="1">
    <location>
        <begin position="3"/>
        <end position="47"/>
    </location>
</feature>
<dbReference type="InterPro" id="IPR018392">
    <property type="entry name" value="LysM"/>
</dbReference>
<dbReference type="PANTHER" id="PTHR36842:SF1">
    <property type="entry name" value="PROTEIN TOLB"/>
    <property type="match status" value="1"/>
</dbReference>
<dbReference type="Gene3D" id="3.10.350.10">
    <property type="entry name" value="LysM domain"/>
    <property type="match status" value="3"/>
</dbReference>
<keyword evidence="3" id="KW-1185">Reference proteome</keyword>